<evidence type="ECO:0000259" key="1">
    <source>
        <dbReference type="Pfam" id="PF08242"/>
    </source>
</evidence>
<dbReference type="GO" id="GO:0032259">
    <property type="term" value="P:methylation"/>
    <property type="evidence" value="ECO:0007669"/>
    <property type="project" value="UniProtKB-KW"/>
</dbReference>
<reference evidence="3" key="1">
    <citation type="submission" date="2016-10" db="EMBL/GenBank/DDBJ databases">
        <authorList>
            <person name="Varghese N."/>
            <person name="Submissions S."/>
        </authorList>
    </citation>
    <scope>NUCLEOTIDE SEQUENCE [LARGE SCALE GENOMIC DNA]</scope>
    <source>
        <strain evidence="3">DSM 23095</strain>
    </source>
</reference>
<keyword evidence="3" id="KW-1185">Reference proteome</keyword>
<dbReference type="PANTHER" id="PTHR12843">
    <property type="entry name" value="PROTEIN-LYSINE N-METHYLTRANSFERASE METTL10"/>
    <property type="match status" value="1"/>
</dbReference>
<evidence type="ECO:0000313" key="3">
    <source>
        <dbReference type="Proteomes" id="UP000199060"/>
    </source>
</evidence>
<dbReference type="Proteomes" id="UP000199060">
    <property type="component" value="Unassembled WGS sequence"/>
</dbReference>
<protein>
    <submittedName>
        <fullName evidence="2">Methyltransferase domain-containing protein</fullName>
    </submittedName>
</protein>
<dbReference type="GO" id="GO:0008168">
    <property type="term" value="F:methyltransferase activity"/>
    <property type="evidence" value="ECO:0007669"/>
    <property type="project" value="UniProtKB-KW"/>
</dbReference>
<dbReference type="Pfam" id="PF08242">
    <property type="entry name" value="Methyltransf_12"/>
    <property type="match status" value="1"/>
</dbReference>
<dbReference type="InterPro" id="IPR029063">
    <property type="entry name" value="SAM-dependent_MTases_sf"/>
</dbReference>
<keyword evidence="2" id="KW-0808">Transferase</keyword>
<proteinExistence type="predicted"/>
<organism evidence="2 3">
    <name type="scientific">Algoriphagus faecimaris</name>
    <dbReference type="NCBI Taxonomy" id="686796"/>
    <lineage>
        <taxon>Bacteria</taxon>
        <taxon>Pseudomonadati</taxon>
        <taxon>Bacteroidota</taxon>
        <taxon>Cytophagia</taxon>
        <taxon>Cytophagales</taxon>
        <taxon>Cyclobacteriaceae</taxon>
        <taxon>Algoriphagus</taxon>
    </lineage>
</organism>
<gene>
    <name evidence="2" type="ORF">SAMN04488104_102459</name>
</gene>
<dbReference type="CDD" id="cd02440">
    <property type="entry name" value="AdoMet_MTases"/>
    <property type="match status" value="1"/>
</dbReference>
<keyword evidence="2" id="KW-0489">Methyltransferase</keyword>
<evidence type="ECO:0000313" key="2">
    <source>
        <dbReference type="EMBL" id="SDD33169.1"/>
    </source>
</evidence>
<dbReference type="Gene3D" id="3.40.50.150">
    <property type="entry name" value="Vaccinia Virus protein VP39"/>
    <property type="match status" value="1"/>
</dbReference>
<dbReference type="STRING" id="686796.SAMN04488104_102459"/>
<feature type="domain" description="Methyltransferase type 12" evidence="1">
    <location>
        <begin position="46"/>
        <end position="143"/>
    </location>
</feature>
<dbReference type="InterPro" id="IPR013217">
    <property type="entry name" value="Methyltransf_12"/>
</dbReference>
<sequence>MKDPRYHWEEVYQTKDSTKVGWFQSKPEKSLSCIHKIDLPKDVRIIDVGGGDSLLVDHLLDEGYKGLHVLDISNGALKNAQNRLASKSSQVFWHAQDILQGLDPSLKFDLWHDRAAFHFFTEEKDQIRYREIVSASLNKGGFFIIGTFSPKGPNTCSGLPICQYSIAALSHFFSKSFRLFEGFNYDHITPSGSIQNYSMAILRRR</sequence>
<dbReference type="OrthoDB" id="9788660at2"/>
<name>A0A1G6TVT6_9BACT</name>
<dbReference type="RefSeq" id="WP_087939969.1">
    <property type="nucleotide sequence ID" value="NZ_FNAC01000024.1"/>
</dbReference>
<dbReference type="EMBL" id="FNAC01000024">
    <property type="protein sequence ID" value="SDD33169.1"/>
    <property type="molecule type" value="Genomic_DNA"/>
</dbReference>
<dbReference type="PANTHER" id="PTHR12843:SF5">
    <property type="entry name" value="EEF1A LYSINE METHYLTRANSFERASE 2"/>
    <property type="match status" value="1"/>
</dbReference>
<dbReference type="SUPFAM" id="SSF53335">
    <property type="entry name" value="S-adenosyl-L-methionine-dependent methyltransferases"/>
    <property type="match status" value="1"/>
</dbReference>
<accession>A0A1G6TVT6</accession>
<dbReference type="AlphaFoldDB" id="A0A1G6TVT6"/>